<gene>
    <name evidence="5" type="ORF">CC78DRAFT_547160</name>
</gene>
<proteinExistence type="predicted"/>
<evidence type="ECO:0000256" key="3">
    <source>
        <dbReference type="PROSITE-ProRule" id="PRU00023"/>
    </source>
</evidence>
<evidence type="ECO:0000256" key="2">
    <source>
        <dbReference type="ARBA" id="ARBA00023043"/>
    </source>
</evidence>
<dbReference type="PANTHER" id="PTHR24171:SF8">
    <property type="entry name" value="BRCA1-ASSOCIATED RING DOMAIN PROTEIN 1"/>
    <property type="match status" value="1"/>
</dbReference>
<organism evidence="5 6">
    <name type="scientific">Lojkania enalia</name>
    <dbReference type="NCBI Taxonomy" id="147567"/>
    <lineage>
        <taxon>Eukaryota</taxon>
        <taxon>Fungi</taxon>
        <taxon>Dikarya</taxon>
        <taxon>Ascomycota</taxon>
        <taxon>Pezizomycotina</taxon>
        <taxon>Dothideomycetes</taxon>
        <taxon>Pleosporomycetidae</taxon>
        <taxon>Pleosporales</taxon>
        <taxon>Pleosporales incertae sedis</taxon>
        <taxon>Lojkania</taxon>
    </lineage>
</organism>
<feature type="repeat" description="ANK" evidence="3">
    <location>
        <begin position="318"/>
        <end position="350"/>
    </location>
</feature>
<dbReference type="SUPFAM" id="SSF48403">
    <property type="entry name" value="Ankyrin repeat"/>
    <property type="match status" value="1"/>
</dbReference>
<accession>A0A9P4K1E4</accession>
<comment type="caution">
    <text evidence="5">The sequence shown here is derived from an EMBL/GenBank/DDBJ whole genome shotgun (WGS) entry which is preliminary data.</text>
</comment>
<dbReference type="Pfam" id="PF12796">
    <property type="entry name" value="Ank_2"/>
    <property type="match status" value="1"/>
</dbReference>
<evidence type="ECO:0000256" key="1">
    <source>
        <dbReference type="ARBA" id="ARBA00022737"/>
    </source>
</evidence>
<dbReference type="PROSITE" id="PS50088">
    <property type="entry name" value="ANK_REPEAT"/>
    <property type="match status" value="2"/>
</dbReference>
<protein>
    <recommendedName>
        <fullName evidence="7">Ankyrin</fullName>
    </recommendedName>
</protein>
<evidence type="ECO:0000313" key="6">
    <source>
        <dbReference type="Proteomes" id="UP000800093"/>
    </source>
</evidence>
<dbReference type="Gene3D" id="1.25.40.20">
    <property type="entry name" value="Ankyrin repeat-containing domain"/>
    <property type="match status" value="1"/>
</dbReference>
<keyword evidence="1" id="KW-0677">Repeat</keyword>
<dbReference type="GO" id="GO:0004842">
    <property type="term" value="F:ubiquitin-protein transferase activity"/>
    <property type="evidence" value="ECO:0007669"/>
    <property type="project" value="TreeGrafter"/>
</dbReference>
<keyword evidence="2 3" id="KW-0040">ANK repeat</keyword>
<dbReference type="OrthoDB" id="5431422at2759"/>
<evidence type="ECO:0000313" key="5">
    <source>
        <dbReference type="EMBL" id="KAF2260827.1"/>
    </source>
</evidence>
<dbReference type="SMART" id="SM00248">
    <property type="entry name" value="ANK"/>
    <property type="match status" value="3"/>
</dbReference>
<feature type="repeat" description="ANK" evidence="3">
    <location>
        <begin position="285"/>
        <end position="317"/>
    </location>
</feature>
<evidence type="ECO:0000256" key="4">
    <source>
        <dbReference type="SAM" id="MobiDB-lite"/>
    </source>
</evidence>
<dbReference type="EMBL" id="ML986671">
    <property type="protein sequence ID" value="KAF2260827.1"/>
    <property type="molecule type" value="Genomic_DNA"/>
</dbReference>
<keyword evidence="6" id="KW-1185">Reference proteome</keyword>
<dbReference type="GO" id="GO:0085020">
    <property type="term" value="P:protein K6-linked ubiquitination"/>
    <property type="evidence" value="ECO:0007669"/>
    <property type="project" value="TreeGrafter"/>
</dbReference>
<dbReference type="InterPro" id="IPR002110">
    <property type="entry name" value="Ankyrin_rpt"/>
</dbReference>
<dbReference type="InterPro" id="IPR036770">
    <property type="entry name" value="Ankyrin_rpt-contain_sf"/>
</dbReference>
<dbReference type="AlphaFoldDB" id="A0A9P4K1E4"/>
<dbReference type="Proteomes" id="UP000800093">
    <property type="component" value="Unassembled WGS sequence"/>
</dbReference>
<dbReference type="PROSITE" id="PS50297">
    <property type="entry name" value="ANK_REP_REGION"/>
    <property type="match status" value="1"/>
</dbReference>
<reference evidence="6" key="1">
    <citation type="journal article" date="2020" name="Stud. Mycol.">
        <title>101 Dothideomycetes genomes: A test case for predicting lifestyles and emergence of pathogens.</title>
        <authorList>
            <person name="Haridas S."/>
            <person name="Albert R."/>
            <person name="Binder M."/>
            <person name="Bloem J."/>
            <person name="LaButti K."/>
            <person name="Salamov A."/>
            <person name="Andreopoulos B."/>
            <person name="Baker S."/>
            <person name="Barry K."/>
            <person name="Bills G."/>
            <person name="Bluhm B."/>
            <person name="Cannon C."/>
            <person name="Castanera R."/>
            <person name="Culley D."/>
            <person name="Daum C."/>
            <person name="Ezra D."/>
            <person name="Gonzalez J."/>
            <person name="Henrissat B."/>
            <person name="Kuo A."/>
            <person name="Liang C."/>
            <person name="Lipzen A."/>
            <person name="Lutzoni F."/>
            <person name="Magnuson J."/>
            <person name="Mondo S."/>
            <person name="Nolan M."/>
            <person name="Ohm R."/>
            <person name="Pangilinan J."/>
            <person name="Park H.-J."/>
            <person name="Ramirez L."/>
            <person name="Alfaro M."/>
            <person name="Sun H."/>
            <person name="Tritt A."/>
            <person name="Yoshinaga Y."/>
            <person name="Zwiers L.-H."/>
            <person name="Turgeon B."/>
            <person name="Goodwin S."/>
            <person name="Spatafora J."/>
            <person name="Crous P."/>
            <person name="Grigoriev I."/>
        </authorList>
    </citation>
    <scope>NUCLEOTIDE SEQUENCE [LARGE SCALE GENOMIC DNA]</scope>
    <source>
        <strain evidence="6">CBS 304.66</strain>
    </source>
</reference>
<feature type="region of interest" description="Disordered" evidence="4">
    <location>
        <begin position="234"/>
        <end position="255"/>
    </location>
</feature>
<dbReference type="PANTHER" id="PTHR24171">
    <property type="entry name" value="ANKYRIN REPEAT DOMAIN-CONTAINING PROTEIN 39-RELATED"/>
    <property type="match status" value="1"/>
</dbReference>
<sequence length="383" mass="42589">MSLGIGAGDFIAIPALAWKIYRMCKDSSDEFRRIATQVESLHTALLETQDYLDDGIELSRSRKDRLTKLKASIMETLTELQALLDEYESKPTSWQRAWDSLRMGLENVSSIRDRIIAATTELQVLNQLIHNSSHKTINKKLDRLLREVRAGHREGSCVSVQTVESLDTQETWRDLCRELESAGLTAAAIAENQEHIISWFQDAVSKGLLQEQEPSTNLFTDPFRSSSSSLTLVNSTSAMSQDRKQSDGASSFRSTSSRMESYGSFAGVTARKKSRLASMVFKMFRSDMLLLEAASDGDIERVNDLISKGANVNIKDRWGWAPMSMAAYGGHEEIASVLMRAGADLGYKDVDGDGPLEIAINKGHAAVVLLIEEEMQERARRAS</sequence>
<name>A0A9P4K1E4_9PLEO</name>
<evidence type="ECO:0008006" key="7">
    <source>
        <dbReference type="Google" id="ProtNLM"/>
    </source>
</evidence>